<dbReference type="EMBL" id="JBHRXV010000001">
    <property type="protein sequence ID" value="MFC3711240.1"/>
    <property type="molecule type" value="Genomic_DNA"/>
</dbReference>
<dbReference type="InterPro" id="IPR039420">
    <property type="entry name" value="WalR-like"/>
</dbReference>
<dbReference type="SUPFAM" id="SSF52172">
    <property type="entry name" value="CheY-like"/>
    <property type="match status" value="1"/>
</dbReference>
<dbReference type="SMART" id="SM00448">
    <property type="entry name" value="REC"/>
    <property type="match status" value="1"/>
</dbReference>
<evidence type="ECO:0000313" key="6">
    <source>
        <dbReference type="EMBL" id="MFC3711240.1"/>
    </source>
</evidence>
<keyword evidence="7" id="KW-1185">Reference proteome</keyword>
<sequence>MADKIRILVVDDHPMLREGVVAIVSSEPDMHVVGEASSGLEGIELFRQLGPDVTLMDLQMPGMDGVEAIERLRAEAPNARFLVLTTFAGDTQALRALRAGAAGYLLKSGLRRELIDAIRAVHSGCRAVAPAVAQEIALHAAEEPLSDREVAVLIEVANGRANKEIARALSITEDTVKSHLKSIYAKLGVDDRAHAVTVANRRGIISI</sequence>
<keyword evidence="1 3" id="KW-0597">Phosphoprotein</keyword>
<proteinExistence type="predicted"/>
<feature type="domain" description="Response regulatory" evidence="5">
    <location>
        <begin position="6"/>
        <end position="122"/>
    </location>
</feature>
<dbReference type="Proteomes" id="UP001595615">
    <property type="component" value="Unassembled WGS sequence"/>
</dbReference>
<accession>A0ABV7X503</accession>
<feature type="modified residue" description="4-aspartylphosphate" evidence="3">
    <location>
        <position position="57"/>
    </location>
</feature>
<dbReference type="SUPFAM" id="SSF46894">
    <property type="entry name" value="C-terminal effector domain of the bipartite response regulators"/>
    <property type="match status" value="1"/>
</dbReference>
<dbReference type="PROSITE" id="PS00622">
    <property type="entry name" value="HTH_LUXR_1"/>
    <property type="match status" value="1"/>
</dbReference>
<evidence type="ECO:0000256" key="1">
    <source>
        <dbReference type="ARBA" id="ARBA00022553"/>
    </source>
</evidence>
<dbReference type="PROSITE" id="PS50110">
    <property type="entry name" value="RESPONSE_REGULATORY"/>
    <property type="match status" value="1"/>
</dbReference>
<keyword evidence="2" id="KW-0238">DNA-binding</keyword>
<dbReference type="RefSeq" id="WP_380855767.1">
    <property type="nucleotide sequence ID" value="NZ_JBHRXV010000001.1"/>
</dbReference>
<gene>
    <name evidence="6" type="ORF">ACFOMD_01570</name>
</gene>
<dbReference type="Pfam" id="PF00196">
    <property type="entry name" value="GerE"/>
    <property type="match status" value="1"/>
</dbReference>
<dbReference type="InterPro" id="IPR000792">
    <property type="entry name" value="Tscrpt_reg_LuxR_C"/>
</dbReference>
<feature type="domain" description="HTH luxR-type" evidence="4">
    <location>
        <begin position="138"/>
        <end position="203"/>
    </location>
</feature>
<evidence type="ECO:0000256" key="3">
    <source>
        <dbReference type="PROSITE-ProRule" id="PRU00169"/>
    </source>
</evidence>
<dbReference type="PANTHER" id="PTHR43214">
    <property type="entry name" value="TWO-COMPONENT RESPONSE REGULATOR"/>
    <property type="match status" value="1"/>
</dbReference>
<evidence type="ECO:0000313" key="7">
    <source>
        <dbReference type="Proteomes" id="UP001595615"/>
    </source>
</evidence>
<dbReference type="InterPro" id="IPR011006">
    <property type="entry name" value="CheY-like_superfamily"/>
</dbReference>
<evidence type="ECO:0000256" key="2">
    <source>
        <dbReference type="ARBA" id="ARBA00023125"/>
    </source>
</evidence>
<evidence type="ECO:0000259" key="5">
    <source>
        <dbReference type="PROSITE" id="PS50110"/>
    </source>
</evidence>
<dbReference type="PANTHER" id="PTHR43214:SF43">
    <property type="entry name" value="TWO-COMPONENT RESPONSE REGULATOR"/>
    <property type="match status" value="1"/>
</dbReference>
<dbReference type="PRINTS" id="PR00038">
    <property type="entry name" value="HTHLUXR"/>
</dbReference>
<dbReference type="InterPro" id="IPR016032">
    <property type="entry name" value="Sig_transdc_resp-reg_C-effctor"/>
</dbReference>
<dbReference type="InterPro" id="IPR001789">
    <property type="entry name" value="Sig_transdc_resp-reg_receiver"/>
</dbReference>
<comment type="caution">
    <text evidence="6">The sequence shown here is derived from an EMBL/GenBank/DDBJ whole genome shotgun (WGS) entry which is preliminary data.</text>
</comment>
<dbReference type="CDD" id="cd17535">
    <property type="entry name" value="REC_NarL-like"/>
    <property type="match status" value="1"/>
</dbReference>
<dbReference type="PROSITE" id="PS50043">
    <property type="entry name" value="HTH_LUXR_2"/>
    <property type="match status" value="1"/>
</dbReference>
<dbReference type="InterPro" id="IPR058245">
    <property type="entry name" value="NreC/VraR/RcsB-like_REC"/>
</dbReference>
<dbReference type="Gene3D" id="3.40.50.2300">
    <property type="match status" value="1"/>
</dbReference>
<protein>
    <submittedName>
        <fullName evidence="6">Response regulator</fullName>
    </submittedName>
</protein>
<dbReference type="CDD" id="cd06170">
    <property type="entry name" value="LuxR_C_like"/>
    <property type="match status" value="1"/>
</dbReference>
<name>A0ABV7X503_9SPHN</name>
<organism evidence="6 7">
    <name type="scientific">Sphingoaurantiacus capsulatus</name>
    <dbReference type="NCBI Taxonomy" id="1771310"/>
    <lineage>
        <taxon>Bacteria</taxon>
        <taxon>Pseudomonadati</taxon>
        <taxon>Pseudomonadota</taxon>
        <taxon>Alphaproteobacteria</taxon>
        <taxon>Sphingomonadales</taxon>
        <taxon>Sphingosinicellaceae</taxon>
        <taxon>Sphingoaurantiacus</taxon>
    </lineage>
</organism>
<evidence type="ECO:0000259" key="4">
    <source>
        <dbReference type="PROSITE" id="PS50043"/>
    </source>
</evidence>
<dbReference type="SMART" id="SM00421">
    <property type="entry name" value="HTH_LUXR"/>
    <property type="match status" value="1"/>
</dbReference>
<dbReference type="Pfam" id="PF00072">
    <property type="entry name" value="Response_reg"/>
    <property type="match status" value="1"/>
</dbReference>
<reference evidence="7" key="1">
    <citation type="journal article" date="2019" name="Int. J. Syst. Evol. Microbiol.">
        <title>The Global Catalogue of Microorganisms (GCM) 10K type strain sequencing project: providing services to taxonomists for standard genome sequencing and annotation.</title>
        <authorList>
            <consortium name="The Broad Institute Genomics Platform"/>
            <consortium name="The Broad Institute Genome Sequencing Center for Infectious Disease"/>
            <person name="Wu L."/>
            <person name="Ma J."/>
        </authorList>
    </citation>
    <scope>NUCLEOTIDE SEQUENCE [LARGE SCALE GENOMIC DNA]</scope>
    <source>
        <strain evidence="7">KCTC 42644</strain>
    </source>
</reference>